<reference evidence="1 2" key="1">
    <citation type="submission" date="2022-01" db="EMBL/GenBank/DDBJ databases">
        <authorList>
            <person name="Xiong W."/>
            <person name="Schranz E."/>
        </authorList>
    </citation>
    <scope>NUCLEOTIDE SEQUENCE [LARGE SCALE GENOMIC DNA]</scope>
</reference>
<sequence>MCGKLSKEALGGRSLQHIKTLLIRQKEAEHLHIQVHNKYHRMVTLALTLSMITTTSKKYVRLLVPWEGTKQKLEEKRHRQILQSEWSGQLDRRK</sequence>
<accession>A0AAU9LRX4</accession>
<comment type="caution">
    <text evidence="1">The sequence shown here is derived from an EMBL/GenBank/DDBJ whole genome shotgun (WGS) entry which is preliminary data.</text>
</comment>
<proteinExistence type="predicted"/>
<dbReference type="EMBL" id="CAKMRJ010000002">
    <property type="protein sequence ID" value="CAH1417082.1"/>
    <property type="molecule type" value="Genomic_DNA"/>
</dbReference>
<protein>
    <submittedName>
        <fullName evidence="1">Uncharacterized protein</fullName>
    </submittedName>
</protein>
<evidence type="ECO:0000313" key="2">
    <source>
        <dbReference type="Proteomes" id="UP001157418"/>
    </source>
</evidence>
<keyword evidence="2" id="KW-1185">Reference proteome</keyword>
<dbReference type="AlphaFoldDB" id="A0AAU9LRX4"/>
<evidence type="ECO:0000313" key="1">
    <source>
        <dbReference type="EMBL" id="CAH1417082.1"/>
    </source>
</evidence>
<organism evidence="1 2">
    <name type="scientific">Lactuca virosa</name>
    <dbReference type="NCBI Taxonomy" id="75947"/>
    <lineage>
        <taxon>Eukaryota</taxon>
        <taxon>Viridiplantae</taxon>
        <taxon>Streptophyta</taxon>
        <taxon>Embryophyta</taxon>
        <taxon>Tracheophyta</taxon>
        <taxon>Spermatophyta</taxon>
        <taxon>Magnoliopsida</taxon>
        <taxon>eudicotyledons</taxon>
        <taxon>Gunneridae</taxon>
        <taxon>Pentapetalae</taxon>
        <taxon>asterids</taxon>
        <taxon>campanulids</taxon>
        <taxon>Asterales</taxon>
        <taxon>Asteraceae</taxon>
        <taxon>Cichorioideae</taxon>
        <taxon>Cichorieae</taxon>
        <taxon>Lactucinae</taxon>
        <taxon>Lactuca</taxon>
    </lineage>
</organism>
<dbReference type="Proteomes" id="UP001157418">
    <property type="component" value="Unassembled WGS sequence"/>
</dbReference>
<gene>
    <name evidence="1" type="ORF">LVIROSA_LOCUS4795</name>
</gene>
<name>A0AAU9LRX4_9ASTR</name>